<dbReference type="AlphaFoldDB" id="A0ABD3RU08"/>
<accession>A0ABD3RU08</accession>
<dbReference type="EMBL" id="JALLPB020000229">
    <property type="protein sequence ID" value="KAL3811890.1"/>
    <property type="molecule type" value="Genomic_DNA"/>
</dbReference>
<evidence type="ECO:0000256" key="1">
    <source>
        <dbReference type="SAM" id="MobiDB-lite"/>
    </source>
</evidence>
<proteinExistence type="predicted"/>
<evidence type="ECO:0000313" key="3">
    <source>
        <dbReference type="EMBL" id="KAL3811890.1"/>
    </source>
</evidence>
<comment type="caution">
    <text evidence="3">The sequence shown here is derived from an EMBL/GenBank/DDBJ whole genome shotgun (WGS) entry which is preliminary data.</text>
</comment>
<keyword evidence="2" id="KW-0472">Membrane</keyword>
<name>A0ABD3RU08_9STRA</name>
<feature type="region of interest" description="Disordered" evidence="1">
    <location>
        <begin position="165"/>
        <end position="185"/>
    </location>
</feature>
<keyword evidence="2" id="KW-0812">Transmembrane</keyword>
<reference evidence="3 4" key="1">
    <citation type="submission" date="2024-10" db="EMBL/GenBank/DDBJ databases">
        <title>Updated reference genomes for cyclostephanoid diatoms.</title>
        <authorList>
            <person name="Roberts W.R."/>
            <person name="Alverson A.J."/>
        </authorList>
    </citation>
    <scope>NUCLEOTIDE SEQUENCE [LARGE SCALE GENOMIC DNA]</scope>
    <source>
        <strain evidence="3 4">AJA228-03</strain>
    </source>
</reference>
<sequence>MQSKGFFTGHSPKRESTGREAMTPSTARRFTAVKKEAMTPSTARGFTASPPRGDVTGRDATAPLSTGMQIVTPSSARQVSPIAPATTTPATMAIIPDDEEDYDEDDDNLDTPHADSIDHGTSGNFSVIIGKTFEAMTLPDGSQQIVETTRYKRLRDGFIYSESKVRSLDDDKSPVSGTSDGEMSNHVRRDNVVDVEDAPTARDEMMADARLLQESSRLSQQRMQSRPTTMNTSPYGSPIKGGKYTYDAPDLTPTFSVSKSYSASDDGEASNLQTSVTTEDHTFGRNNGLVEEFLYENDPIGLSNWTEQTMPMSPRDQLNPSGWCAFGNATSFENNGTPNSLMLGRPRTWWSFTPRAFATPSAMVKSIFYSEDNKNEGGGSVSGFPLGFAPDEKDSDDGDYEEGGMTSGIARKWKGRTLCNSKFTRRCRFMTYGVSLIVIVGAIVLAIMLVVPSKSLQADLDLSPPSCVNLKIVMRVPNQTNDVNYWSLNRFGADGEAITINESKVLKDKSSDSDVYNSCVEPGVYTFSISDSSGNGLGSEGEGGYYIVANGVTLGISSFFFHDEKMTFKLPFDAEDTKSGDDGEEMVCTDDFFLAVSTDNNPGETTWNVIDNDTGDEVLAGGPYSLPMAVYTQRACLPNGSYTFTMLDDGGDGVCCNDGKGFFLLSKDGKTIVNSSGEYGAKNSIVFTLGDEDV</sequence>
<protein>
    <submittedName>
        <fullName evidence="3">Uncharacterized protein</fullName>
    </submittedName>
</protein>
<evidence type="ECO:0000256" key="2">
    <source>
        <dbReference type="SAM" id="Phobius"/>
    </source>
</evidence>
<dbReference type="Proteomes" id="UP001530377">
    <property type="component" value="Unassembled WGS sequence"/>
</dbReference>
<feature type="transmembrane region" description="Helical" evidence="2">
    <location>
        <begin position="429"/>
        <end position="451"/>
    </location>
</feature>
<gene>
    <name evidence="3" type="ORF">ACHAXA_005556</name>
</gene>
<evidence type="ECO:0000313" key="4">
    <source>
        <dbReference type="Proteomes" id="UP001530377"/>
    </source>
</evidence>
<keyword evidence="4" id="KW-1185">Reference proteome</keyword>
<organism evidence="3 4">
    <name type="scientific">Cyclostephanos tholiformis</name>
    <dbReference type="NCBI Taxonomy" id="382380"/>
    <lineage>
        <taxon>Eukaryota</taxon>
        <taxon>Sar</taxon>
        <taxon>Stramenopiles</taxon>
        <taxon>Ochrophyta</taxon>
        <taxon>Bacillariophyta</taxon>
        <taxon>Coscinodiscophyceae</taxon>
        <taxon>Thalassiosirophycidae</taxon>
        <taxon>Stephanodiscales</taxon>
        <taxon>Stephanodiscaceae</taxon>
        <taxon>Cyclostephanos</taxon>
    </lineage>
</organism>
<feature type="region of interest" description="Disordered" evidence="1">
    <location>
        <begin position="262"/>
        <end position="283"/>
    </location>
</feature>
<keyword evidence="2" id="KW-1133">Transmembrane helix</keyword>
<feature type="compositionally biased region" description="Low complexity" evidence="1">
    <location>
        <begin position="214"/>
        <end position="226"/>
    </location>
</feature>
<feature type="region of interest" description="Disordered" evidence="1">
    <location>
        <begin position="1"/>
        <end position="68"/>
    </location>
</feature>
<feature type="region of interest" description="Disordered" evidence="1">
    <location>
        <begin position="380"/>
        <end position="401"/>
    </location>
</feature>
<feature type="region of interest" description="Disordered" evidence="1">
    <location>
        <begin position="214"/>
        <end position="239"/>
    </location>
</feature>